<protein>
    <submittedName>
        <fullName evidence="2">Uncharacterized protein</fullName>
    </submittedName>
</protein>
<proteinExistence type="predicted"/>
<name>A0A0G3G9X5_9GAMM</name>
<dbReference type="OrthoDB" id="5787187at2"/>
<sequence>MHDRKSLSLAAELRRNLRAEFPAVARLSVSDPDFMEAILDYAARSQSSMVEAAALTLRSQLEGTGYLRTPSPAKTQPEDGAQGGHRPAHKRRVYRGRVIEDPE</sequence>
<dbReference type="KEGG" id="tvr:TVD_13620"/>
<dbReference type="RefSeq" id="WP_047251860.1">
    <property type="nucleotide sequence ID" value="NZ_CP011367.1"/>
</dbReference>
<evidence type="ECO:0000313" key="3">
    <source>
        <dbReference type="Proteomes" id="UP000064201"/>
    </source>
</evidence>
<dbReference type="STRING" id="106634.TVD_13620"/>
<dbReference type="EMBL" id="CP011367">
    <property type="protein sequence ID" value="AKJ96337.1"/>
    <property type="molecule type" value="Genomic_DNA"/>
</dbReference>
<gene>
    <name evidence="2" type="ORF">TVD_13620</name>
</gene>
<feature type="compositionally biased region" description="Basic residues" evidence="1">
    <location>
        <begin position="86"/>
        <end position="95"/>
    </location>
</feature>
<reference evidence="2 3" key="1">
    <citation type="submission" date="2015-04" db="EMBL/GenBank/DDBJ databases">
        <title>Complete Sequence for the Genome of the Thioalkalivibrio versutus D301.</title>
        <authorList>
            <person name="Mu T."/>
            <person name="Zhou J."/>
            <person name="Xu X."/>
        </authorList>
    </citation>
    <scope>NUCLEOTIDE SEQUENCE [LARGE SCALE GENOMIC DNA]</scope>
    <source>
        <strain evidence="2 3">D301</strain>
    </source>
</reference>
<evidence type="ECO:0000256" key="1">
    <source>
        <dbReference type="SAM" id="MobiDB-lite"/>
    </source>
</evidence>
<evidence type="ECO:0000313" key="2">
    <source>
        <dbReference type="EMBL" id="AKJ96337.1"/>
    </source>
</evidence>
<accession>A0A0G3G9X5</accession>
<feature type="region of interest" description="Disordered" evidence="1">
    <location>
        <begin position="63"/>
        <end position="103"/>
    </location>
</feature>
<dbReference type="AlphaFoldDB" id="A0A0G3G9X5"/>
<dbReference type="Proteomes" id="UP000064201">
    <property type="component" value="Chromosome"/>
</dbReference>
<dbReference type="PATRIC" id="fig|106634.4.peg.2778"/>
<keyword evidence="3" id="KW-1185">Reference proteome</keyword>
<organism evidence="2 3">
    <name type="scientific">Thioalkalivibrio versutus</name>
    <dbReference type="NCBI Taxonomy" id="106634"/>
    <lineage>
        <taxon>Bacteria</taxon>
        <taxon>Pseudomonadati</taxon>
        <taxon>Pseudomonadota</taxon>
        <taxon>Gammaproteobacteria</taxon>
        <taxon>Chromatiales</taxon>
        <taxon>Ectothiorhodospiraceae</taxon>
        <taxon>Thioalkalivibrio</taxon>
    </lineage>
</organism>